<dbReference type="EMBL" id="BNEE01000006">
    <property type="protein sequence ID" value="GHI88154.1"/>
    <property type="molecule type" value="Genomic_DNA"/>
</dbReference>
<evidence type="ECO:0000259" key="1">
    <source>
        <dbReference type="PROSITE" id="PS50943"/>
    </source>
</evidence>
<dbReference type="Proteomes" id="UP000600026">
    <property type="component" value="Unassembled WGS sequence"/>
</dbReference>
<proteinExistence type="predicted"/>
<dbReference type="Pfam" id="PF19054">
    <property type="entry name" value="DUF5753"/>
    <property type="match status" value="1"/>
</dbReference>
<dbReference type="PROSITE" id="PS50943">
    <property type="entry name" value="HTH_CROC1"/>
    <property type="match status" value="1"/>
</dbReference>
<evidence type="ECO:0000313" key="3">
    <source>
        <dbReference type="Proteomes" id="UP000600026"/>
    </source>
</evidence>
<gene>
    <name evidence="2" type="ORF">Sxan_55180</name>
</gene>
<protein>
    <submittedName>
        <fullName evidence="2">Transcriptional regulator</fullName>
    </submittedName>
</protein>
<dbReference type="CDD" id="cd00093">
    <property type="entry name" value="HTH_XRE"/>
    <property type="match status" value="1"/>
</dbReference>
<dbReference type="InterPro" id="IPR001387">
    <property type="entry name" value="Cro/C1-type_HTH"/>
</dbReference>
<dbReference type="RefSeq" id="WP_237403432.1">
    <property type="nucleotide sequence ID" value="NZ_BNEE01000006.1"/>
</dbReference>
<evidence type="ECO:0000313" key="2">
    <source>
        <dbReference type="EMBL" id="GHI88154.1"/>
    </source>
</evidence>
<comment type="caution">
    <text evidence="2">The sequence shown here is derived from an EMBL/GenBank/DDBJ whole genome shotgun (WGS) entry which is preliminary data.</text>
</comment>
<organism evidence="2 3">
    <name type="scientific">Streptomyces xanthophaeus</name>
    <dbReference type="NCBI Taxonomy" id="67385"/>
    <lineage>
        <taxon>Bacteria</taxon>
        <taxon>Bacillati</taxon>
        <taxon>Actinomycetota</taxon>
        <taxon>Actinomycetes</taxon>
        <taxon>Kitasatosporales</taxon>
        <taxon>Streptomycetaceae</taxon>
        <taxon>Streptomyces</taxon>
    </lineage>
</organism>
<feature type="domain" description="HTH cro/C1-type" evidence="1">
    <location>
        <begin position="8"/>
        <end position="61"/>
    </location>
</feature>
<dbReference type="SUPFAM" id="SSF47413">
    <property type="entry name" value="lambda repressor-like DNA-binding domains"/>
    <property type="match status" value="1"/>
</dbReference>
<accession>A0A919H261</accession>
<keyword evidence="3" id="KW-1185">Reference proteome</keyword>
<dbReference type="Gene3D" id="1.10.260.40">
    <property type="entry name" value="lambda repressor-like DNA-binding domains"/>
    <property type="match status" value="1"/>
</dbReference>
<dbReference type="InterPro" id="IPR010982">
    <property type="entry name" value="Lambda_DNA-bd_dom_sf"/>
</dbReference>
<sequence>MKMVGAMVAAARTAKNLTQKQLGELIRLDAESIASIEQGRRALMPNVAELMDRHLGLPGLLTVAANEMPLIDTIPPWAEDYMDLEKRAIALSWYESVRIPVLLQTENHARALFRNRVPAHSEEEIEALTLGRVTRQEILHRAVPPSISFIVWEAAFQVRIGGSHIYREQLRHLLACMELPNITLQILPFGQATHAGLNGPFILLETQDHQHLGYAETQRGSLLISDPNEVSILARKYAMLRTQALNTEQTQGLLGRLLGET</sequence>
<dbReference type="Pfam" id="PF13560">
    <property type="entry name" value="HTH_31"/>
    <property type="match status" value="1"/>
</dbReference>
<reference evidence="2" key="1">
    <citation type="submission" date="2020-09" db="EMBL/GenBank/DDBJ databases">
        <title>Whole genome shotgun sequence of Streptomyces xanthophaeus NBRC 12829.</title>
        <authorList>
            <person name="Komaki H."/>
            <person name="Tamura T."/>
        </authorList>
    </citation>
    <scope>NUCLEOTIDE SEQUENCE</scope>
    <source>
        <strain evidence="2">NBRC 12829</strain>
    </source>
</reference>
<dbReference type="InterPro" id="IPR043917">
    <property type="entry name" value="DUF5753"/>
</dbReference>
<name>A0A919H261_9ACTN</name>
<dbReference type="GO" id="GO:0003677">
    <property type="term" value="F:DNA binding"/>
    <property type="evidence" value="ECO:0007669"/>
    <property type="project" value="InterPro"/>
</dbReference>
<dbReference type="AlphaFoldDB" id="A0A919H261"/>
<dbReference type="SMART" id="SM00530">
    <property type="entry name" value="HTH_XRE"/>
    <property type="match status" value="1"/>
</dbReference>